<evidence type="ECO:0000256" key="3">
    <source>
        <dbReference type="SAM" id="Phobius"/>
    </source>
</evidence>
<dbReference type="AlphaFoldDB" id="A0A9D7E7Z7"/>
<dbReference type="GO" id="GO:0016020">
    <property type="term" value="C:membrane"/>
    <property type="evidence" value="ECO:0007669"/>
    <property type="project" value="UniProtKB-UniRule"/>
</dbReference>
<dbReference type="PANTHER" id="PTHR30329:SF21">
    <property type="entry name" value="LIPOPROTEIN YIAD-RELATED"/>
    <property type="match status" value="1"/>
</dbReference>
<evidence type="ECO:0000256" key="2">
    <source>
        <dbReference type="SAM" id="MobiDB-lite"/>
    </source>
</evidence>
<evidence type="ECO:0000313" key="5">
    <source>
        <dbReference type="EMBL" id="MBK6975381.1"/>
    </source>
</evidence>
<comment type="caution">
    <text evidence="5">The sequence shown here is derived from an EMBL/GenBank/DDBJ whole genome shotgun (WGS) entry which is preliminary data.</text>
</comment>
<sequence length="260" mass="27000">MTETETPGKLRAYDLAGEGMPKWLILGFSLVGLLTAVAAAWVFLSDQPASLEPPSSQIAVPKDGSAPAFVPPAVKSAESLHASGKPASTAAAEKDGRGTSVQPAPGATAVADGKRVDAPADQATGAQATSPAVIVDCPERVTILFDSSSVSPLGDDLAGRLRPLRTWLLAYPDARLLIEGHADSTGPEKGNLILSYRRAKGLSDSLRRWGVPSEQLIVRAAGHLQPVAGLPEDAAPNRRVTLQSDGSKNCRVSSTGSEPR</sequence>
<dbReference type="CDD" id="cd07185">
    <property type="entry name" value="OmpA_C-like"/>
    <property type="match status" value="1"/>
</dbReference>
<dbReference type="Pfam" id="PF00691">
    <property type="entry name" value="OmpA"/>
    <property type="match status" value="1"/>
</dbReference>
<evidence type="ECO:0000259" key="4">
    <source>
        <dbReference type="PROSITE" id="PS51123"/>
    </source>
</evidence>
<gene>
    <name evidence="5" type="ORF">IPH26_21355</name>
</gene>
<feature type="region of interest" description="Disordered" evidence="2">
    <location>
        <begin position="228"/>
        <end position="260"/>
    </location>
</feature>
<feature type="compositionally biased region" description="Polar residues" evidence="2">
    <location>
        <begin position="240"/>
        <end position="260"/>
    </location>
</feature>
<dbReference type="PANTHER" id="PTHR30329">
    <property type="entry name" value="STATOR ELEMENT OF FLAGELLAR MOTOR COMPLEX"/>
    <property type="match status" value="1"/>
</dbReference>
<organism evidence="5 6">
    <name type="scientific">Candidatus Methylophosphatis roskildensis</name>
    <dbReference type="NCBI Taxonomy" id="2899263"/>
    <lineage>
        <taxon>Bacteria</taxon>
        <taxon>Pseudomonadati</taxon>
        <taxon>Pseudomonadota</taxon>
        <taxon>Betaproteobacteria</taxon>
        <taxon>Nitrosomonadales</taxon>
        <taxon>Sterolibacteriaceae</taxon>
        <taxon>Candidatus Methylophosphatis</taxon>
    </lineage>
</organism>
<feature type="transmembrane region" description="Helical" evidence="3">
    <location>
        <begin position="23"/>
        <end position="44"/>
    </location>
</feature>
<evidence type="ECO:0000313" key="6">
    <source>
        <dbReference type="Proteomes" id="UP000807785"/>
    </source>
</evidence>
<evidence type="ECO:0000256" key="1">
    <source>
        <dbReference type="PROSITE-ProRule" id="PRU00473"/>
    </source>
</evidence>
<dbReference type="InterPro" id="IPR050330">
    <property type="entry name" value="Bact_OuterMem_StrucFunc"/>
</dbReference>
<keyword evidence="3" id="KW-0812">Transmembrane</keyword>
<keyword evidence="1 3" id="KW-0472">Membrane</keyword>
<dbReference type="Gene3D" id="3.30.1330.60">
    <property type="entry name" value="OmpA-like domain"/>
    <property type="match status" value="1"/>
</dbReference>
<dbReference type="PROSITE" id="PS51123">
    <property type="entry name" value="OMPA_2"/>
    <property type="match status" value="1"/>
</dbReference>
<keyword evidence="3" id="KW-1133">Transmembrane helix</keyword>
<dbReference type="InterPro" id="IPR036737">
    <property type="entry name" value="OmpA-like_sf"/>
</dbReference>
<dbReference type="EMBL" id="JADJEV010000005">
    <property type="protein sequence ID" value="MBK6975381.1"/>
    <property type="molecule type" value="Genomic_DNA"/>
</dbReference>
<dbReference type="InterPro" id="IPR006665">
    <property type="entry name" value="OmpA-like"/>
</dbReference>
<dbReference type="SUPFAM" id="SSF103088">
    <property type="entry name" value="OmpA-like"/>
    <property type="match status" value="1"/>
</dbReference>
<proteinExistence type="predicted"/>
<reference evidence="5" key="1">
    <citation type="submission" date="2020-10" db="EMBL/GenBank/DDBJ databases">
        <title>Connecting structure to function with the recovery of over 1000 high-quality activated sludge metagenome-assembled genomes encoding full-length rRNA genes using long-read sequencing.</title>
        <authorList>
            <person name="Singleton C.M."/>
            <person name="Petriglieri F."/>
            <person name="Kristensen J.M."/>
            <person name="Kirkegaard R.H."/>
            <person name="Michaelsen T.Y."/>
            <person name="Andersen M.H."/>
            <person name="Karst S.M."/>
            <person name="Dueholm M.S."/>
            <person name="Nielsen P.H."/>
            <person name="Albertsen M."/>
        </authorList>
    </citation>
    <scope>NUCLEOTIDE SEQUENCE</scope>
    <source>
        <strain evidence="5">Bjer_18-Q3-R1-45_BAT3C.347</strain>
    </source>
</reference>
<accession>A0A9D7E7Z7</accession>
<feature type="domain" description="OmpA-like" evidence="4">
    <location>
        <begin position="132"/>
        <end position="248"/>
    </location>
</feature>
<protein>
    <submittedName>
        <fullName evidence="5">OmpA family protein</fullName>
    </submittedName>
</protein>
<dbReference type="Proteomes" id="UP000807785">
    <property type="component" value="Unassembled WGS sequence"/>
</dbReference>
<name>A0A9D7E7Z7_9PROT</name>
<feature type="region of interest" description="Disordered" evidence="2">
    <location>
        <begin position="77"/>
        <end position="107"/>
    </location>
</feature>